<keyword evidence="9" id="KW-0368">Histidine biosynthesis</keyword>
<reference evidence="11 12" key="1">
    <citation type="submission" date="2019-07" db="EMBL/GenBank/DDBJ databases">
        <title>Ln-dependent methylotrophs.</title>
        <authorList>
            <person name="Tani A."/>
        </authorList>
    </citation>
    <scope>NUCLEOTIDE SEQUENCE [LARGE SCALE GENOMIC DNA]</scope>
    <source>
        <strain evidence="11 12">SM89A</strain>
    </source>
</reference>
<dbReference type="GO" id="GO:0004400">
    <property type="term" value="F:histidinol-phosphate transaminase activity"/>
    <property type="evidence" value="ECO:0007669"/>
    <property type="project" value="UniProtKB-UniRule"/>
</dbReference>
<dbReference type="InterPro" id="IPR050106">
    <property type="entry name" value="HistidinolP_aminotransfase"/>
</dbReference>
<evidence type="ECO:0000313" key="11">
    <source>
        <dbReference type="EMBL" id="TRL38148.1"/>
    </source>
</evidence>
<dbReference type="SUPFAM" id="SSF53383">
    <property type="entry name" value="PLP-dependent transferases"/>
    <property type="match status" value="1"/>
</dbReference>
<dbReference type="UniPathway" id="UPA00031">
    <property type="reaction ID" value="UER00012"/>
</dbReference>
<dbReference type="GO" id="GO:0030170">
    <property type="term" value="F:pyridoxal phosphate binding"/>
    <property type="evidence" value="ECO:0007669"/>
    <property type="project" value="InterPro"/>
</dbReference>
<comment type="cofactor">
    <cofactor evidence="1 9">
        <name>pyridoxal 5'-phosphate</name>
        <dbReference type="ChEBI" id="CHEBI:597326"/>
    </cofactor>
</comment>
<dbReference type="PANTHER" id="PTHR43643">
    <property type="entry name" value="HISTIDINOL-PHOSPHATE AMINOTRANSFERASE 2"/>
    <property type="match status" value="1"/>
</dbReference>
<comment type="pathway">
    <text evidence="2 9">Amino-acid biosynthesis; L-histidine biosynthesis; L-histidine from 5-phospho-alpha-D-ribose 1-diphosphate: step 7/9.</text>
</comment>
<comment type="similarity">
    <text evidence="3 9">Belongs to the class-II pyridoxal-phosphate-dependent aminotransferase family. Histidinol-phosphate aminotransferase subfamily.</text>
</comment>
<dbReference type="HAMAP" id="MF_01023">
    <property type="entry name" value="HisC_aminotrans_2"/>
    <property type="match status" value="1"/>
</dbReference>
<evidence type="ECO:0000256" key="2">
    <source>
        <dbReference type="ARBA" id="ARBA00005011"/>
    </source>
</evidence>
<organism evidence="11 12">
    <name type="scientific">Methylosinus sporium</name>
    <dbReference type="NCBI Taxonomy" id="428"/>
    <lineage>
        <taxon>Bacteria</taxon>
        <taxon>Pseudomonadati</taxon>
        <taxon>Pseudomonadota</taxon>
        <taxon>Alphaproteobacteria</taxon>
        <taxon>Hyphomicrobiales</taxon>
        <taxon>Methylocystaceae</taxon>
        <taxon>Methylosinus</taxon>
    </lineage>
</organism>
<dbReference type="Proteomes" id="UP000316781">
    <property type="component" value="Unassembled WGS sequence"/>
</dbReference>
<dbReference type="AlphaFoldDB" id="A0A549T8E9"/>
<dbReference type="GO" id="GO:0000105">
    <property type="term" value="P:L-histidine biosynthetic process"/>
    <property type="evidence" value="ECO:0007669"/>
    <property type="project" value="UniProtKB-UniRule"/>
</dbReference>
<keyword evidence="6 9" id="KW-0808">Transferase</keyword>
<feature type="modified residue" description="N6-(pyridoxal phosphate)lysine" evidence="9">
    <location>
        <position position="220"/>
    </location>
</feature>
<comment type="catalytic activity">
    <reaction evidence="8 9">
        <text>L-histidinol phosphate + 2-oxoglutarate = 3-(imidazol-4-yl)-2-oxopropyl phosphate + L-glutamate</text>
        <dbReference type="Rhea" id="RHEA:23744"/>
        <dbReference type="ChEBI" id="CHEBI:16810"/>
        <dbReference type="ChEBI" id="CHEBI:29985"/>
        <dbReference type="ChEBI" id="CHEBI:57766"/>
        <dbReference type="ChEBI" id="CHEBI:57980"/>
        <dbReference type="EC" id="2.6.1.9"/>
    </reaction>
</comment>
<feature type="domain" description="Aminotransferase class I/classII large" evidence="10">
    <location>
        <begin position="29"/>
        <end position="355"/>
    </location>
</feature>
<dbReference type="NCBIfam" id="TIGR01141">
    <property type="entry name" value="hisC"/>
    <property type="match status" value="1"/>
</dbReference>
<evidence type="ECO:0000256" key="1">
    <source>
        <dbReference type="ARBA" id="ARBA00001933"/>
    </source>
</evidence>
<dbReference type="Gene3D" id="3.40.640.10">
    <property type="entry name" value="Type I PLP-dependent aspartate aminotransferase-like (Major domain)"/>
    <property type="match status" value="1"/>
</dbReference>
<name>A0A549T8E9_METSR</name>
<keyword evidence="9" id="KW-0028">Amino-acid biosynthesis</keyword>
<sequence length="373" mass="39731">MTKPVVRRSVLAIDAYVPGKSAAPGAARVFKLSANETPLGPSPKAVDALRALAPKIAAYPDGSATRLRQAIGVAHGLDPERIVCGAGSDDILALLAHAFIEPGDEGIYTQYGFLEYRIVILAAGGVPVIAPETNYKASVDAILERVTERTKIVFLANPNNPTGTYLPKSEILRLADALPKHVVLVIDAAYAEYVRAEDYSAALELASTRDNVVTTRTFSKIYGLAGLRLGWGYGAAPIMDALNRLRGPFNVSAAAIEAGIEAVQDKAHVEAAIAHNARWLPFLTREIEALGLEVLPSVANFIAIRFPEEAGRTAADADRFLTSRGLVLRAIGAYGMPQFLRLTIGSEEADRLVVAALGEFTASWRAAPRAAHG</sequence>
<dbReference type="RefSeq" id="WP_142861477.1">
    <property type="nucleotide sequence ID" value="NZ_VJMF01000005.1"/>
</dbReference>
<dbReference type="EMBL" id="VJMF01000005">
    <property type="protein sequence ID" value="TRL38148.1"/>
    <property type="molecule type" value="Genomic_DNA"/>
</dbReference>
<evidence type="ECO:0000256" key="4">
    <source>
        <dbReference type="ARBA" id="ARBA00011738"/>
    </source>
</evidence>
<dbReference type="CDD" id="cd00609">
    <property type="entry name" value="AAT_like"/>
    <property type="match status" value="1"/>
</dbReference>
<dbReference type="InterPro" id="IPR005861">
    <property type="entry name" value="HisP_aminotrans"/>
</dbReference>
<dbReference type="PANTHER" id="PTHR43643:SF3">
    <property type="entry name" value="HISTIDINOL-PHOSPHATE AMINOTRANSFERASE"/>
    <property type="match status" value="1"/>
</dbReference>
<evidence type="ECO:0000259" key="10">
    <source>
        <dbReference type="Pfam" id="PF00155"/>
    </source>
</evidence>
<evidence type="ECO:0000256" key="6">
    <source>
        <dbReference type="ARBA" id="ARBA00022679"/>
    </source>
</evidence>
<protein>
    <recommendedName>
        <fullName evidence="9">Histidinol-phosphate aminotransferase</fullName>
        <ecNumber evidence="9">2.6.1.9</ecNumber>
    </recommendedName>
    <alternativeName>
        <fullName evidence="9">Imidazole acetol-phosphate transaminase</fullName>
    </alternativeName>
</protein>
<comment type="caution">
    <text evidence="11">The sequence shown here is derived from an EMBL/GenBank/DDBJ whole genome shotgun (WGS) entry which is preliminary data.</text>
</comment>
<evidence type="ECO:0000256" key="7">
    <source>
        <dbReference type="ARBA" id="ARBA00022898"/>
    </source>
</evidence>
<dbReference type="EC" id="2.6.1.9" evidence="9"/>
<dbReference type="Pfam" id="PF00155">
    <property type="entry name" value="Aminotran_1_2"/>
    <property type="match status" value="1"/>
</dbReference>
<proteinExistence type="inferred from homology"/>
<gene>
    <name evidence="9" type="primary">hisC</name>
    <name evidence="11" type="ORF">FM996_01240</name>
</gene>
<evidence type="ECO:0000256" key="8">
    <source>
        <dbReference type="ARBA" id="ARBA00047481"/>
    </source>
</evidence>
<evidence type="ECO:0000256" key="3">
    <source>
        <dbReference type="ARBA" id="ARBA00007970"/>
    </source>
</evidence>
<dbReference type="InterPro" id="IPR015424">
    <property type="entry name" value="PyrdxlP-dep_Trfase"/>
</dbReference>
<dbReference type="InterPro" id="IPR015421">
    <property type="entry name" value="PyrdxlP-dep_Trfase_major"/>
</dbReference>
<evidence type="ECO:0000256" key="5">
    <source>
        <dbReference type="ARBA" id="ARBA00022576"/>
    </source>
</evidence>
<dbReference type="Gene3D" id="3.90.1150.10">
    <property type="entry name" value="Aspartate Aminotransferase, domain 1"/>
    <property type="match status" value="1"/>
</dbReference>
<keyword evidence="7 9" id="KW-0663">Pyridoxal phosphate</keyword>
<evidence type="ECO:0000256" key="9">
    <source>
        <dbReference type="HAMAP-Rule" id="MF_01023"/>
    </source>
</evidence>
<comment type="subunit">
    <text evidence="4 9">Homodimer.</text>
</comment>
<accession>A0A549T8E9</accession>
<dbReference type="InterPro" id="IPR004839">
    <property type="entry name" value="Aminotransferase_I/II_large"/>
</dbReference>
<evidence type="ECO:0000313" key="12">
    <source>
        <dbReference type="Proteomes" id="UP000316781"/>
    </source>
</evidence>
<keyword evidence="5 9" id="KW-0032">Aminotransferase</keyword>
<dbReference type="InterPro" id="IPR015422">
    <property type="entry name" value="PyrdxlP-dep_Trfase_small"/>
</dbReference>